<evidence type="ECO:0000256" key="1">
    <source>
        <dbReference type="SAM" id="Phobius"/>
    </source>
</evidence>
<gene>
    <name evidence="2" type="ORF">M0R45_038300</name>
</gene>
<keyword evidence="1" id="KW-0472">Membrane</keyword>
<sequence>MTQFFLSLDIPYTTTVHITTQRLRAKPQPFLYPPFLQQSQSQHLHEAGPLPLRIPFQAPPILEPSSTKQTSRTLFFFILLFSLFFFFPSPLLIPSSGISSLTILGGFREDWVFGAGGAVDFRGGHGCGEARDAQREGSRSVVEREP</sequence>
<proteinExistence type="predicted"/>
<dbReference type="EMBL" id="JBEDUW010000007">
    <property type="protein sequence ID" value="KAK9914526.1"/>
    <property type="molecule type" value="Genomic_DNA"/>
</dbReference>
<keyword evidence="1" id="KW-1133">Transmembrane helix</keyword>
<comment type="caution">
    <text evidence="2">The sequence shown here is derived from an EMBL/GenBank/DDBJ whole genome shotgun (WGS) entry which is preliminary data.</text>
</comment>
<organism evidence="2 3">
    <name type="scientific">Rubus argutus</name>
    <name type="common">Southern blackberry</name>
    <dbReference type="NCBI Taxonomy" id="59490"/>
    <lineage>
        <taxon>Eukaryota</taxon>
        <taxon>Viridiplantae</taxon>
        <taxon>Streptophyta</taxon>
        <taxon>Embryophyta</taxon>
        <taxon>Tracheophyta</taxon>
        <taxon>Spermatophyta</taxon>
        <taxon>Magnoliopsida</taxon>
        <taxon>eudicotyledons</taxon>
        <taxon>Gunneridae</taxon>
        <taxon>Pentapetalae</taxon>
        <taxon>rosids</taxon>
        <taxon>fabids</taxon>
        <taxon>Rosales</taxon>
        <taxon>Rosaceae</taxon>
        <taxon>Rosoideae</taxon>
        <taxon>Rosoideae incertae sedis</taxon>
        <taxon>Rubus</taxon>
    </lineage>
</organism>
<dbReference type="Proteomes" id="UP001457282">
    <property type="component" value="Unassembled WGS sequence"/>
</dbReference>
<keyword evidence="3" id="KW-1185">Reference proteome</keyword>
<evidence type="ECO:0000313" key="3">
    <source>
        <dbReference type="Proteomes" id="UP001457282"/>
    </source>
</evidence>
<dbReference type="AlphaFoldDB" id="A0AAW1W561"/>
<feature type="transmembrane region" description="Helical" evidence="1">
    <location>
        <begin position="74"/>
        <end position="93"/>
    </location>
</feature>
<protein>
    <submittedName>
        <fullName evidence="2">Uncharacterized protein</fullName>
    </submittedName>
</protein>
<accession>A0AAW1W561</accession>
<reference evidence="2 3" key="1">
    <citation type="journal article" date="2023" name="G3 (Bethesda)">
        <title>A chromosome-length genome assembly and annotation of blackberry (Rubus argutus, cv. 'Hillquist').</title>
        <authorList>
            <person name="Bruna T."/>
            <person name="Aryal R."/>
            <person name="Dudchenko O."/>
            <person name="Sargent D.J."/>
            <person name="Mead D."/>
            <person name="Buti M."/>
            <person name="Cavallini A."/>
            <person name="Hytonen T."/>
            <person name="Andres J."/>
            <person name="Pham M."/>
            <person name="Weisz D."/>
            <person name="Mascagni F."/>
            <person name="Usai G."/>
            <person name="Natali L."/>
            <person name="Bassil N."/>
            <person name="Fernandez G.E."/>
            <person name="Lomsadze A."/>
            <person name="Armour M."/>
            <person name="Olukolu B."/>
            <person name="Poorten T."/>
            <person name="Britton C."/>
            <person name="Davik J."/>
            <person name="Ashrafi H."/>
            <person name="Aiden E.L."/>
            <person name="Borodovsky M."/>
            <person name="Worthington M."/>
        </authorList>
    </citation>
    <scope>NUCLEOTIDE SEQUENCE [LARGE SCALE GENOMIC DNA]</scope>
    <source>
        <strain evidence="2">PI 553951</strain>
    </source>
</reference>
<name>A0AAW1W561_RUBAR</name>
<evidence type="ECO:0000313" key="2">
    <source>
        <dbReference type="EMBL" id="KAK9914526.1"/>
    </source>
</evidence>
<keyword evidence="1" id="KW-0812">Transmembrane</keyword>